<organism evidence="2">
    <name type="scientific">Mangrovimonas cancribranchiae</name>
    <dbReference type="NCBI Taxonomy" id="3080055"/>
    <lineage>
        <taxon>Bacteria</taxon>
        <taxon>Pseudomonadati</taxon>
        <taxon>Bacteroidota</taxon>
        <taxon>Flavobacteriia</taxon>
        <taxon>Flavobacteriales</taxon>
        <taxon>Flavobacteriaceae</taxon>
        <taxon>Mangrovimonas</taxon>
    </lineage>
</organism>
<evidence type="ECO:0000313" key="3">
    <source>
        <dbReference type="Proteomes" id="UP001368318"/>
    </source>
</evidence>
<dbReference type="Proteomes" id="UP001368318">
    <property type="component" value="Chromosome"/>
</dbReference>
<name>A0AAU6P532_9FLAO</name>
<keyword evidence="3" id="KW-1185">Reference proteome</keyword>
<dbReference type="AlphaFoldDB" id="A0AAU6P532"/>
<dbReference type="EMBL" id="CP136925">
    <property type="protein sequence ID" value="WXA12697.1"/>
    <property type="molecule type" value="Genomic_DNA"/>
</dbReference>
<dbReference type="EMBL" id="CP136924">
    <property type="protein sequence ID" value="WXA02142.1"/>
    <property type="molecule type" value="Genomic_DNA"/>
</dbReference>
<evidence type="ECO:0000313" key="1">
    <source>
        <dbReference type="EMBL" id="WXA02142.1"/>
    </source>
</evidence>
<evidence type="ECO:0000313" key="2">
    <source>
        <dbReference type="EMBL" id="WXA12697.1"/>
    </source>
</evidence>
<gene>
    <name evidence="2" type="ORF">R3L15_11265</name>
    <name evidence="1" type="ORF">R3L16_10325</name>
</gene>
<proteinExistence type="predicted"/>
<reference evidence="2 3" key="1">
    <citation type="submission" date="2023-10" db="EMBL/GenBank/DDBJ databases">
        <title>Culture-based analysis of two novel bacteria associated with mangrove crab gills.</title>
        <authorList>
            <person name="Yang X."/>
            <person name="Garuglieri E."/>
            <person name="Van Goethem M.W."/>
            <person name="Fusi M."/>
            <person name="Marasco R."/>
            <person name="Daffonchio D.G."/>
        </authorList>
    </citation>
    <scope>NUCLEOTIDE SEQUENCE</scope>
    <source>
        <strain evidence="2">UG2-1</strain>
        <strain evidence="1">UG2-2</strain>
        <strain evidence="3">UG2_2</strain>
    </source>
</reference>
<accession>A0AAU6P532</accession>
<dbReference type="KEGG" id="mcaa:R3L15_11265"/>
<dbReference type="RefSeq" id="WP_338731780.1">
    <property type="nucleotide sequence ID" value="NZ_CP136924.1"/>
</dbReference>
<sequence>MIDLKTFKEFSKSRQVDEILSSGKVLDTHNTKNLKIISYQMNGFIVDMQYDLKTSEFLGLYYGN</sequence>
<protein>
    <submittedName>
        <fullName evidence="2">Uncharacterized protein</fullName>
    </submittedName>
</protein>